<dbReference type="STRING" id="2512241.A0A553HQB0"/>
<proteinExistence type="predicted"/>
<dbReference type="GO" id="GO:0006351">
    <property type="term" value="P:DNA-templated transcription"/>
    <property type="evidence" value="ECO:0007669"/>
    <property type="project" value="InterPro"/>
</dbReference>
<keyword evidence="4" id="KW-0539">Nucleus</keyword>
<evidence type="ECO:0000256" key="4">
    <source>
        <dbReference type="ARBA" id="ARBA00023242"/>
    </source>
</evidence>
<evidence type="ECO:0000256" key="3">
    <source>
        <dbReference type="ARBA" id="ARBA00023163"/>
    </source>
</evidence>
<dbReference type="AlphaFoldDB" id="A0A553HQB0"/>
<dbReference type="InterPro" id="IPR001138">
    <property type="entry name" value="Zn2Cys6_DnaBD"/>
</dbReference>
<dbReference type="PROSITE" id="PS50048">
    <property type="entry name" value="ZN2_CY6_FUNGAL_2"/>
    <property type="match status" value="1"/>
</dbReference>
<reference evidence="7" key="1">
    <citation type="submission" date="2019-06" db="EMBL/GenBank/DDBJ databases">
        <title>Draft genome sequence of the griseofulvin-producing fungus Xylaria cubensis strain G536.</title>
        <authorList>
            <person name="Mead M.E."/>
            <person name="Raja H.A."/>
            <person name="Steenwyk J.L."/>
            <person name="Knowles S.L."/>
            <person name="Oberlies N.H."/>
            <person name="Rokas A."/>
        </authorList>
    </citation>
    <scope>NUCLEOTIDE SEQUENCE [LARGE SCALE GENOMIC DNA]</scope>
    <source>
        <strain evidence="7">G536</strain>
    </source>
</reference>
<name>A0A553HQB0_9PEZI</name>
<feature type="domain" description="Zn(2)-C6 fungal-type" evidence="5">
    <location>
        <begin position="24"/>
        <end position="57"/>
    </location>
</feature>
<dbReference type="InterPro" id="IPR036864">
    <property type="entry name" value="Zn2-C6_fun-type_DNA-bd_sf"/>
</dbReference>
<gene>
    <name evidence="6" type="ORF">FHL15_009038</name>
</gene>
<keyword evidence="7" id="KW-1185">Reference proteome</keyword>
<accession>A0A553HQB0</accession>
<sequence>MADVLRSTRTFTPGKRKIRKGTTSCWECKRRKQRCHFSIDQSRACVSCRRRGKSCVMQQFDDPNHDPEDYERIAASIENGPTSPEDLLEILREDAAIGSVHNDTSHRATVSSTSGSPDPSMQFFGSALVDSSEHPTGVDLSILPNPGARGNHSLSRMLYASLPSQRDADLIIGASYTPAFLQFFTLPYQRLFSGDMQPASELARLPGPTDHPVLLARALLYLANGIQNLHPSTFDASSLNLGCSPTTAMARYIKIASRLVTSNEALLESLEGLECLILEAVFYINAGDLRQAWLIFRRAIGRAQLMGIHVGRTSGFIVLDPRSQSIPSMMWYRIVGQDRYLSLVLGLPPGTADNLCFASQEKMPCDCATGQLERQHYDILGRMATQSAASKDLPDGEFIQSIDLALQKAVHSIPPEWWLIPRASYTMQSKGVDTVSNLEDVGRILVQINHYSLLITLHLPAVLGSHRTRTENHQQTTCLNSSRELLDRYIRLRCMRIAPFCCRMIDFSAFVACLALLSAHIDRAQRGSNKMDALAHQRLSDRATVEETIRLLLEVSTADSDATLLQQAAAILRCLSSIEADVVAASNNTMTLYDTTPDRSSSRRSVRVKVPFLGIVTINAKGITTDLPERSTEIDNPDLNVDCWTHSLNLPLSPSVYYFQEYEDPHLFDPTLANNVGQDIIESKEEKCDSTESFIDIPQANRKSSPIARTEPREQRAGTAREAFRALLVPRWMERSESEVIELESPRSHFIRQGVEDRDFASDQATASDQDFVSDQDLAFRNPFANIPTQELFTSLRHYNVSPEKYRVYRR</sequence>
<dbReference type="SMART" id="SM00906">
    <property type="entry name" value="Fungal_trans"/>
    <property type="match status" value="1"/>
</dbReference>
<evidence type="ECO:0000256" key="2">
    <source>
        <dbReference type="ARBA" id="ARBA00023015"/>
    </source>
</evidence>
<dbReference type="PANTHER" id="PTHR47840:SF1">
    <property type="entry name" value="ZN(II)2CYS6 TRANSCRIPTION FACTOR (EUROFUNG)"/>
    <property type="match status" value="1"/>
</dbReference>
<dbReference type="Proteomes" id="UP000319160">
    <property type="component" value="Unassembled WGS sequence"/>
</dbReference>
<dbReference type="InterPro" id="IPR007219">
    <property type="entry name" value="XnlR_reg_dom"/>
</dbReference>
<organism evidence="6 7">
    <name type="scientific">Xylaria flabelliformis</name>
    <dbReference type="NCBI Taxonomy" id="2512241"/>
    <lineage>
        <taxon>Eukaryota</taxon>
        <taxon>Fungi</taxon>
        <taxon>Dikarya</taxon>
        <taxon>Ascomycota</taxon>
        <taxon>Pezizomycotina</taxon>
        <taxon>Sordariomycetes</taxon>
        <taxon>Xylariomycetidae</taxon>
        <taxon>Xylariales</taxon>
        <taxon>Xylariaceae</taxon>
        <taxon>Xylaria</taxon>
    </lineage>
</organism>
<dbReference type="PANTHER" id="PTHR47840">
    <property type="entry name" value="ZN(II)2CYS6 TRANSCRIPTION FACTOR (EUROFUNG)-RELATED"/>
    <property type="match status" value="1"/>
</dbReference>
<dbReference type="SUPFAM" id="SSF57701">
    <property type="entry name" value="Zn2/Cys6 DNA-binding domain"/>
    <property type="match status" value="1"/>
</dbReference>
<evidence type="ECO:0000313" key="7">
    <source>
        <dbReference type="Proteomes" id="UP000319160"/>
    </source>
</evidence>
<dbReference type="EMBL" id="VFLP01000059">
    <property type="protein sequence ID" value="TRX90119.1"/>
    <property type="molecule type" value="Genomic_DNA"/>
</dbReference>
<evidence type="ECO:0000259" key="5">
    <source>
        <dbReference type="PROSITE" id="PS50048"/>
    </source>
</evidence>
<dbReference type="GO" id="GO:0008270">
    <property type="term" value="F:zinc ion binding"/>
    <property type="evidence" value="ECO:0007669"/>
    <property type="project" value="InterPro"/>
</dbReference>
<dbReference type="GO" id="GO:0000981">
    <property type="term" value="F:DNA-binding transcription factor activity, RNA polymerase II-specific"/>
    <property type="evidence" value="ECO:0007669"/>
    <property type="project" value="InterPro"/>
</dbReference>
<protein>
    <recommendedName>
        <fullName evidence="5">Zn(2)-C6 fungal-type domain-containing protein</fullName>
    </recommendedName>
</protein>
<dbReference type="GO" id="GO:0003677">
    <property type="term" value="F:DNA binding"/>
    <property type="evidence" value="ECO:0007669"/>
    <property type="project" value="InterPro"/>
</dbReference>
<dbReference type="CDD" id="cd12148">
    <property type="entry name" value="fungal_TF_MHR"/>
    <property type="match status" value="1"/>
</dbReference>
<dbReference type="PROSITE" id="PS00463">
    <property type="entry name" value="ZN2_CY6_FUNGAL_1"/>
    <property type="match status" value="1"/>
</dbReference>
<dbReference type="CDD" id="cd00067">
    <property type="entry name" value="GAL4"/>
    <property type="match status" value="1"/>
</dbReference>
<dbReference type="Gene3D" id="4.10.240.10">
    <property type="entry name" value="Zn(2)-C6 fungal-type DNA-binding domain"/>
    <property type="match status" value="1"/>
</dbReference>
<keyword evidence="3" id="KW-0804">Transcription</keyword>
<dbReference type="OrthoDB" id="5392779at2759"/>
<evidence type="ECO:0000256" key="1">
    <source>
        <dbReference type="ARBA" id="ARBA00022723"/>
    </source>
</evidence>
<evidence type="ECO:0000313" key="6">
    <source>
        <dbReference type="EMBL" id="TRX90119.1"/>
    </source>
</evidence>
<comment type="caution">
    <text evidence="6">The sequence shown here is derived from an EMBL/GenBank/DDBJ whole genome shotgun (WGS) entry which is preliminary data.</text>
</comment>
<keyword evidence="1" id="KW-0479">Metal-binding</keyword>
<keyword evidence="2" id="KW-0805">Transcription regulation</keyword>